<evidence type="ECO:0000313" key="7">
    <source>
        <dbReference type="EMBL" id="OMJ86804.1"/>
    </source>
</evidence>
<evidence type="ECO:0000256" key="2">
    <source>
        <dbReference type="ARBA" id="ARBA00022692"/>
    </source>
</evidence>
<dbReference type="GO" id="GO:0016020">
    <property type="term" value="C:membrane"/>
    <property type="evidence" value="ECO:0007669"/>
    <property type="project" value="UniProtKB-SubCell"/>
</dbReference>
<evidence type="ECO:0000256" key="1">
    <source>
        <dbReference type="ARBA" id="ARBA00004370"/>
    </source>
</evidence>
<feature type="transmembrane region" description="Helical" evidence="5">
    <location>
        <begin position="41"/>
        <end position="61"/>
    </location>
</feature>
<evidence type="ECO:0000259" key="6">
    <source>
        <dbReference type="Pfam" id="PF01490"/>
    </source>
</evidence>
<feature type="transmembrane region" description="Helical" evidence="5">
    <location>
        <begin position="290"/>
        <end position="313"/>
    </location>
</feature>
<accession>A0A1R2CCQ3</accession>
<feature type="transmembrane region" description="Helical" evidence="5">
    <location>
        <begin position="182"/>
        <end position="203"/>
    </location>
</feature>
<dbReference type="Proteomes" id="UP000187209">
    <property type="component" value="Unassembled WGS sequence"/>
</dbReference>
<dbReference type="PANTHER" id="PTHR16189">
    <property type="entry name" value="TRANSMEMBRANE PROTEIN 104-RELATED"/>
    <property type="match status" value="1"/>
</dbReference>
<feature type="transmembrane region" description="Helical" evidence="5">
    <location>
        <begin position="385"/>
        <end position="406"/>
    </location>
</feature>
<organism evidence="7 8">
    <name type="scientific">Stentor coeruleus</name>
    <dbReference type="NCBI Taxonomy" id="5963"/>
    <lineage>
        <taxon>Eukaryota</taxon>
        <taxon>Sar</taxon>
        <taxon>Alveolata</taxon>
        <taxon>Ciliophora</taxon>
        <taxon>Postciliodesmatophora</taxon>
        <taxon>Heterotrichea</taxon>
        <taxon>Heterotrichida</taxon>
        <taxon>Stentoridae</taxon>
        <taxon>Stentor</taxon>
    </lineage>
</organism>
<comment type="subcellular location">
    <subcellularLocation>
        <location evidence="1">Membrane</location>
    </subcellularLocation>
</comment>
<feature type="transmembrane region" description="Helical" evidence="5">
    <location>
        <begin position="452"/>
        <end position="474"/>
    </location>
</feature>
<feature type="transmembrane region" description="Helical" evidence="5">
    <location>
        <begin position="412"/>
        <end position="432"/>
    </location>
</feature>
<feature type="transmembrane region" description="Helical" evidence="5">
    <location>
        <begin position="338"/>
        <end position="364"/>
    </location>
</feature>
<keyword evidence="3 5" id="KW-1133">Transmembrane helix</keyword>
<feature type="transmembrane region" description="Helical" evidence="5">
    <location>
        <begin position="215"/>
        <end position="233"/>
    </location>
</feature>
<sequence>MSLVPKPTEKWYIGFFFTMNSIIGVGTLAIPWAYYSAGWTLGIICQLIILTLSYSSSYLMLSLWSRAHTIVLLIESGVSISKVSLKDIFLNNLSKNYIDSEKDQEDIKPLIENRQLCLYEMTKLTMEPIMPKLVIISYVLAQTPALAGFFSVFAISLSSNIPIIGFTCNLYDYNSFYNECRVLYWIYITIFAIFLITLAYFNITEQRWMQGTLTFFRFIVVAIFTVTAIYAIASDSELEDDGANNANPEIYNIKHIGRIFFIICFSSLFENMIPTTMSFVENKSTNLPKVLNYSVLTFNGIYILVGVLLSYTIENPEEMITLNWSDYSAGSSQSSRSWWTYIIAYLVVLLPVVDILSAFPIVCWNYSDNIMSVFHSHNSEKKNDINVRFMFRTLMILCSFVISFFFYELGMILEISGAFVLLLSGFFIPIGALAAQKIIKEKSEYDFKNNRIVALSTMVFAVVMFVGCFIFLGLSES</sequence>
<dbReference type="InterPro" id="IPR013057">
    <property type="entry name" value="AA_transpt_TM"/>
</dbReference>
<feature type="transmembrane region" description="Helical" evidence="5">
    <location>
        <begin position="12"/>
        <end position="35"/>
    </location>
</feature>
<keyword evidence="4 5" id="KW-0472">Membrane</keyword>
<dbReference type="Pfam" id="PF01490">
    <property type="entry name" value="Aa_trans"/>
    <property type="match status" value="1"/>
</dbReference>
<evidence type="ECO:0000313" key="8">
    <source>
        <dbReference type="Proteomes" id="UP000187209"/>
    </source>
</evidence>
<feature type="domain" description="Amino acid transporter transmembrane" evidence="6">
    <location>
        <begin position="9"/>
        <end position="64"/>
    </location>
</feature>
<feature type="transmembrane region" description="Helical" evidence="5">
    <location>
        <begin position="133"/>
        <end position="157"/>
    </location>
</feature>
<dbReference type="EMBL" id="MPUH01000194">
    <property type="protein sequence ID" value="OMJ86804.1"/>
    <property type="molecule type" value="Genomic_DNA"/>
</dbReference>
<comment type="caution">
    <text evidence="7">The sequence shown here is derived from an EMBL/GenBank/DDBJ whole genome shotgun (WGS) entry which is preliminary data.</text>
</comment>
<evidence type="ECO:0000256" key="5">
    <source>
        <dbReference type="SAM" id="Phobius"/>
    </source>
</evidence>
<proteinExistence type="predicted"/>
<gene>
    <name evidence="7" type="ORF">SteCoe_11574</name>
</gene>
<keyword evidence="2 5" id="KW-0812">Transmembrane</keyword>
<name>A0A1R2CCQ3_9CILI</name>
<evidence type="ECO:0000256" key="4">
    <source>
        <dbReference type="ARBA" id="ARBA00023136"/>
    </source>
</evidence>
<evidence type="ECO:0000256" key="3">
    <source>
        <dbReference type="ARBA" id="ARBA00022989"/>
    </source>
</evidence>
<keyword evidence="8" id="KW-1185">Reference proteome</keyword>
<dbReference type="AlphaFoldDB" id="A0A1R2CCQ3"/>
<dbReference type="Gene3D" id="1.20.1740.10">
    <property type="entry name" value="Amino acid/polyamine transporter I"/>
    <property type="match status" value="1"/>
</dbReference>
<protein>
    <recommendedName>
        <fullName evidence="6">Amino acid transporter transmembrane domain-containing protein</fullName>
    </recommendedName>
</protein>
<reference evidence="7 8" key="1">
    <citation type="submission" date="2016-11" db="EMBL/GenBank/DDBJ databases">
        <title>The macronuclear genome of Stentor coeruleus: a giant cell with tiny introns.</title>
        <authorList>
            <person name="Slabodnick M."/>
            <person name="Ruby J.G."/>
            <person name="Reiff S.B."/>
            <person name="Swart E.C."/>
            <person name="Gosai S."/>
            <person name="Prabakaran S."/>
            <person name="Witkowska E."/>
            <person name="Larue G.E."/>
            <person name="Fisher S."/>
            <person name="Freeman R.M."/>
            <person name="Gunawardena J."/>
            <person name="Chu W."/>
            <person name="Stover N.A."/>
            <person name="Gregory B.D."/>
            <person name="Nowacki M."/>
            <person name="Derisi J."/>
            <person name="Roy S.W."/>
            <person name="Marshall W.F."/>
            <person name="Sood P."/>
        </authorList>
    </citation>
    <scope>NUCLEOTIDE SEQUENCE [LARGE SCALE GENOMIC DNA]</scope>
    <source>
        <strain evidence="7">WM001</strain>
    </source>
</reference>
<feature type="transmembrane region" description="Helical" evidence="5">
    <location>
        <begin position="253"/>
        <end position="269"/>
    </location>
</feature>
<dbReference type="OrthoDB" id="10254929at2759"/>